<accession>A0A8J3A0S0</accession>
<evidence type="ECO:0000256" key="3">
    <source>
        <dbReference type="ARBA" id="ARBA00007161"/>
    </source>
</evidence>
<dbReference type="SUPFAM" id="SSF117892">
    <property type="entry name" value="Band 7/SPFH domain"/>
    <property type="match status" value="1"/>
</dbReference>
<evidence type="ECO:0000256" key="5">
    <source>
        <dbReference type="ARBA" id="ARBA00023136"/>
    </source>
</evidence>
<comment type="caution">
    <text evidence="9">The sequence shown here is derived from an EMBL/GenBank/DDBJ whole genome shotgun (WGS) entry which is preliminary data.</text>
</comment>
<comment type="subcellular location">
    <subcellularLocation>
        <location evidence="2">Cell membrane</location>
    </subcellularLocation>
    <subcellularLocation>
        <location evidence="1">Membrane</location>
        <topology evidence="1">Single-pass membrane protein</topology>
    </subcellularLocation>
</comment>
<feature type="domain" description="Band 7" evidence="8">
    <location>
        <begin position="27"/>
        <end position="196"/>
    </location>
</feature>
<dbReference type="PANTHER" id="PTHR13806:SF31">
    <property type="entry name" value="FLOTILLIN-LIKE PROTEIN 1-RELATED"/>
    <property type="match status" value="1"/>
</dbReference>
<dbReference type="GO" id="GO:0005886">
    <property type="term" value="C:plasma membrane"/>
    <property type="evidence" value="ECO:0007669"/>
    <property type="project" value="UniProtKB-SubCell"/>
</dbReference>
<feature type="transmembrane region" description="Helical" evidence="7">
    <location>
        <begin position="6"/>
        <end position="27"/>
    </location>
</feature>
<dbReference type="InterPro" id="IPR036013">
    <property type="entry name" value="Band_7/SPFH_dom_sf"/>
</dbReference>
<evidence type="ECO:0000313" key="12">
    <source>
        <dbReference type="Proteomes" id="UP000818603"/>
    </source>
</evidence>
<evidence type="ECO:0000313" key="10">
    <source>
        <dbReference type="EMBL" id="NHK27012.1"/>
    </source>
</evidence>
<dbReference type="InterPro" id="IPR031905">
    <property type="entry name" value="Flotillin_C"/>
</dbReference>
<dbReference type="InterPro" id="IPR001107">
    <property type="entry name" value="Band_7"/>
</dbReference>
<protein>
    <submittedName>
        <fullName evidence="9">Flotillin family protein</fullName>
    </submittedName>
</protein>
<evidence type="ECO:0000256" key="4">
    <source>
        <dbReference type="ARBA" id="ARBA00022475"/>
    </source>
</evidence>
<evidence type="ECO:0000256" key="1">
    <source>
        <dbReference type="ARBA" id="ARBA00004167"/>
    </source>
</evidence>
<keyword evidence="4" id="KW-1003">Cell membrane</keyword>
<dbReference type="SMART" id="SM00244">
    <property type="entry name" value="PHB"/>
    <property type="match status" value="1"/>
</dbReference>
<dbReference type="RefSeq" id="WP_155137560.1">
    <property type="nucleotide sequence ID" value="NZ_BMGZ01000001.1"/>
</dbReference>
<gene>
    <name evidence="10" type="ORF">FF098_003725</name>
    <name evidence="9" type="ORF">GCM10011355_07480</name>
</gene>
<keyword evidence="6" id="KW-0175">Coiled coil</keyword>
<feature type="coiled-coil region" evidence="6">
    <location>
        <begin position="251"/>
        <end position="290"/>
    </location>
</feature>
<reference evidence="9" key="3">
    <citation type="submission" date="2020-09" db="EMBL/GenBank/DDBJ databases">
        <authorList>
            <person name="Sun Q."/>
            <person name="Zhou Y."/>
        </authorList>
    </citation>
    <scope>NUCLEOTIDE SEQUENCE</scope>
    <source>
        <strain evidence="9">CGMCC 1.14984</strain>
    </source>
</reference>
<dbReference type="Proteomes" id="UP000818603">
    <property type="component" value="Unassembled WGS sequence"/>
</dbReference>
<evidence type="ECO:0000256" key="6">
    <source>
        <dbReference type="SAM" id="Coils"/>
    </source>
</evidence>
<dbReference type="Gene3D" id="3.30.479.30">
    <property type="entry name" value="Band 7 domain"/>
    <property type="match status" value="1"/>
</dbReference>
<evidence type="ECO:0000313" key="11">
    <source>
        <dbReference type="Proteomes" id="UP000621856"/>
    </source>
</evidence>
<dbReference type="Pfam" id="PF15975">
    <property type="entry name" value="Flot"/>
    <property type="match status" value="1"/>
</dbReference>
<keyword evidence="7" id="KW-1133">Transmembrane helix</keyword>
<dbReference type="AlphaFoldDB" id="A0A8J3A0S0"/>
<dbReference type="CDD" id="cd03399">
    <property type="entry name" value="SPFH_flotillin"/>
    <property type="match status" value="1"/>
</dbReference>
<proteinExistence type="inferred from homology"/>
<keyword evidence="12" id="KW-1185">Reference proteome</keyword>
<evidence type="ECO:0000313" key="9">
    <source>
        <dbReference type="EMBL" id="GGH94097.1"/>
    </source>
</evidence>
<dbReference type="InterPro" id="IPR027705">
    <property type="entry name" value="Flotillin_fam"/>
</dbReference>
<dbReference type="Pfam" id="PF01145">
    <property type="entry name" value="Band_7"/>
    <property type="match status" value="1"/>
</dbReference>
<keyword evidence="5 7" id="KW-0472">Membrane</keyword>
<name>A0A8J3A0S0_9PROT</name>
<dbReference type="PANTHER" id="PTHR13806">
    <property type="entry name" value="FLOTILLIN-RELATED"/>
    <property type="match status" value="1"/>
</dbReference>
<reference evidence="10 12" key="2">
    <citation type="submission" date="2020-02" db="EMBL/GenBank/DDBJ databases">
        <title>Genome sequence of Parvularcula flava strain NH6-79.</title>
        <authorList>
            <person name="Abdul Karim M.H."/>
            <person name="Lam M.Q."/>
            <person name="Chen S.J."/>
            <person name="Yahya A."/>
            <person name="Shahir S."/>
            <person name="Shamsir M.S."/>
            <person name="Chong C.S."/>
        </authorList>
    </citation>
    <scope>NUCLEOTIDE SEQUENCE [LARGE SCALE GENOMIC DNA]</scope>
    <source>
        <strain evidence="10 12">NH6-79</strain>
    </source>
</reference>
<dbReference type="Proteomes" id="UP000621856">
    <property type="component" value="Unassembled WGS sequence"/>
</dbReference>
<organism evidence="9 11">
    <name type="scientific">Aquisalinus luteolus</name>
    <dbReference type="NCBI Taxonomy" id="1566827"/>
    <lineage>
        <taxon>Bacteria</taxon>
        <taxon>Pseudomonadati</taxon>
        <taxon>Pseudomonadota</taxon>
        <taxon>Alphaproteobacteria</taxon>
        <taxon>Parvularculales</taxon>
        <taxon>Parvularculaceae</taxon>
        <taxon>Aquisalinus</taxon>
    </lineage>
</organism>
<evidence type="ECO:0000256" key="7">
    <source>
        <dbReference type="SAM" id="Phobius"/>
    </source>
</evidence>
<dbReference type="EMBL" id="VCJR02000001">
    <property type="protein sequence ID" value="NHK27012.1"/>
    <property type="molecule type" value="Genomic_DNA"/>
</dbReference>
<evidence type="ECO:0000256" key="2">
    <source>
        <dbReference type="ARBA" id="ARBA00004236"/>
    </source>
</evidence>
<dbReference type="EMBL" id="BMGZ01000001">
    <property type="protein sequence ID" value="GGH94097.1"/>
    <property type="molecule type" value="Genomic_DNA"/>
</dbReference>
<evidence type="ECO:0000259" key="8">
    <source>
        <dbReference type="SMART" id="SM00244"/>
    </source>
</evidence>
<reference evidence="9" key="1">
    <citation type="journal article" date="2014" name="Int. J. Syst. Evol. Microbiol.">
        <title>Complete genome sequence of Corynebacterium casei LMG S-19264T (=DSM 44701T), isolated from a smear-ripened cheese.</title>
        <authorList>
            <consortium name="US DOE Joint Genome Institute (JGI-PGF)"/>
            <person name="Walter F."/>
            <person name="Albersmeier A."/>
            <person name="Kalinowski J."/>
            <person name="Ruckert C."/>
        </authorList>
    </citation>
    <scope>NUCLEOTIDE SEQUENCE</scope>
    <source>
        <strain evidence="9">CGMCC 1.14984</strain>
    </source>
</reference>
<feature type="coiled-coil region" evidence="6">
    <location>
        <begin position="418"/>
        <end position="445"/>
    </location>
</feature>
<keyword evidence="7" id="KW-0812">Transmembrane</keyword>
<comment type="similarity">
    <text evidence="3">Belongs to the band 7/mec-2 family. Flotillin subfamily.</text>
</comment>
<sequence>MLNSFTDVGIIAGIVFIALMAIGLIFARLYRRSSKEVSFVRTGFGGQKVIMNGGALVFPVLHEIIPVNMNTLRLEVRRANEQALITKDRMRVDVQAEFYVRVQPTVESIANAAQTLGKRTMAPMDLKELVEGKFVDALRAVAAEMAMEELHEQRVSFVQKVQAAVSEDILKNGLELESVSLTGLDQTNKEYFNPNNAFDAEGLTKLTQEIEERRKKRNDIEQETEVLIQRKNLDAEQQKLAIRRDNEYARLDQEREVAIRAAEQASQIEREKAEREREARQARIAAEQQVRESDIQSARVVAEREIEKEQAVEAASVEKSKQIELAEQSRDIAIAQKSREKSEADAEADHARAIAAKAAEEVVTARETEVAEREKQIELIEARKIAEQAALAVTIAADAEKTAATDKAEAVRIAADGEAQKERIAAQAHAEAEKLRAEAQEAVYRVEAAGKKAINEAMNILSADQIAMQIKVELLKSLPEIIAESVKPMQNIDGIKILHVDGLNGSSHGGGAVSGGEGSSVGIADQAVNAALRYRTQAPLIDSLMQELGINGIDLSGLAEGTIKPKPDTQ</sequence>